<sequence length="550" mass="61000">MTHRISALHAVRESATSPWLAGGLLCALAWLFIAVGHEGRRVAQVLVLLMPLLVLLAVPLQSAALQKARALLAWLWVMLFVLDGVARGYLQDAYQAAPNGALVLGAAANTNVREGSEYLMTQWRTLGLWTAALLLAGWATWQCARALRRFGGWPGGARRSMQVALVLLLAVTLVAYASKPWRRLHPVAFWFDWAESVQALRKDWSNQGVQRLQAMDNARALAPRVAGSTPSTIVLVIGDSVNRDNMSLYGYARNTTPQLQALQQQAGAHMLVLRNAWSVAASTLPALHGMFNIPVQGSDHSQHLLAIARQAGYRVWWVSNHDDLAIEQQHAQLADVVQLVNRMPGRSSESLDGELLDEVKAALADPHERKLIVVQLLGAHPHYRLRFPENANPFDDHPDTVENQLIAQGRPGWVRGFRQEYDAAVLYHDSVIADLLRMTQASGAERTAHTAWMYLSDHGQEVGHTMNHAGHSQSTASGFRIPAILWRSEAFTPVDETLDDRPFRGDWIAFTLADLMGLEWDGQMRERNVLASGYQWQEPVLPAKVASFTR</sequence>
<evidence type="ECO:0000256" key="7">
    <source>
        <dbReference type="SAM" id="Phobius"/>
    </source>
</evidence>
<keyword evidence="5 7" id="KW-1133">Transmembrane helix</keyword>
<dbReference type="InterPro" id="IPR058130">
    <property type="entry name" value="PEA_transf_C"/>
</dbReference>
<dbReference type="CDD" id="cd16017">
    <property type="entry name" value="LptA"/>
    <property type="match status" value="1"/>
</dbReference>
<organism evidence="9 10">
    <name type="scientific">Diaphorobacter ruginosibacter</name>
    <dbReference type="NCBI Taxonomy" id="1715720"/>
    <lineage>
        <taxon>Bacteria</taxon>
        <taxon>Pseudomonadati</taxon>
        <taxon>Pseudomonadota</taxon>
        <taxon>Betaproteobacteria</taxon>
        <taxon>Burkholderiales</taxon>
        <taxon>Comamonadaceae</taxon>
        <taxon>Diaphorobacter</taxon>
    </lineage>
</organism>
<dbReference type="GO" id="GO:0016776">
    <property type="term" value="F:phosphotransferase activity, phosphate group as acceptor"/>
    <property type="evidence" value="ECO:0007669"/>
    <property type="project" value="TreeGrafter"/>
</dbReference>
<feature type="transmembrane region" description="Helical" evidence="7">
    <location>
        <begin position="42"/>
        <end position="60"/>
    </location>
</feature>
<evidence type="ECO:0000256" key="2">
    <source>
        <dbReference type="ARBA" id="ARBA00022475"/>
    </source>
</evidence>
<evidence type="ECO:0000256" key="5">
    <source>
        <dbReference type="ARBA" id="ARBA00022989"/>
    </source>
</evidence>
<evidence type="ECO:0000256" key="1">
    <source>
        <dbReference type="ARBA" id="ARBA00004651"/>
    </source>
</evidence>
<evidence type="ECO:0000313" key="10">
    <source>
        <dbReference type="Proteomes" id="UP000515811"/>
    </source>
</evidence>
<comment type="subcellular location">
    <subcellularLocation>
        <location evidence="1">Cell membrane</location>
        <topology evidence="1">Multi-pass membrane protein</topology>
    </subcellularLocation>
</comment>
<dbReference type="Gene3D" id="3.40.720.10">
    <property type="entry name" value="Alkaline Phosphatase, subunit A"/>
    <property type="match status" value="1"/>
</dbReference>
<gene>
    <name evidence="9" type="ORF">H9K76_21390</name>
</gene>
<dbReference type="InterPro" id="IPR040423">
    <property type="entry name" value="PEA_transferase"/>
</dbReference>
<feature type="transmembrane region" description="Helical" evidence="7">
    <location>
        <begin position="72"/>
        <end position="90"/>
    </location>
</feature>
<feature type="domain" description="Sulfatase N-terminal" evidence="8">
    <location>
        <begin position="232"/>
        <end position="517"/>
    </location>
</feature>
<dbReference type="InterPro" id="IPR017850">
    <property type="entry name" value="Alkaline_phosphatase_core_sf"/>
</dbReference>
<feature type="transmembrane region" description="Helical" evidence="7">
    <location>
        <begin position="159"/>
        <end position="177"/>
    </location>
</feature>
<name>A0A7G9RN30_9BURK</name>
<dbReference type="AlphaFoldDB" id="A0A7G9RN30"/>
<evidence type="ECO:0000256" key="6">
    <source>
        <dbReference type="ARBA" id="ARBA00023136"/>
    </source>
</evidence>
<dbReference type="KEGG" id="drg:H9K76_21390"/>
<feature type="transmembrane region" description="Helical" evidence="7">
    <location>
        <begin position="126"/>
        <end position="147"/>
    </location>
</feature>
<dbReference type="SUPFAM" id="SSF53649">
    <property type="entry name" value="Alkaline phosphatase-like"/>
    <property type="match status" value="1"/>
</dbReference>
<protein>
    <submittedName>
        <fullName evidence="9">Phosphoethanolamine transferase</fullName>
    </submittedName>
</protein>
<evidence type="ECO:0000313" key="9">
    <source>
        <dbReference type="EMBL" id="QNN57005.1"/>
    </source>
</evidence>
<dbReference type="Pfam" id="PF00884">
    <property type="entry name" value="Sulfatase"/>
    <property type="match status" value="1"/>
</dbReference>
<dbReference type="PANTHER" id="PTHR30443">
    <property type="entry name" value="INNER MEMBRANE PROTEIN"/>
    <property type="match status" value="1"/>
</dbReference>
<dbReference type="EMBL" id="CP060714">
    <property type="protein sequence ID" value="QNN57005.1"/>
    <property type="molecule type" value="Genomic_DNA"/>
</dbReference>
<keyword evidence="3 9" id="KW-0808">Transferase</keyword>
<evidence type="ECO:0000256" key="4">
    <source>
        <dbReference type="ARBA" id="ARBA00022692"/>
    </source>
</evidence>
<evidence type="ECO:0000256" key="3">
    <source>
        <dbReference type="ARBA" id="ARBA00022679"/>
    </source>
</evidence>
<keyword evidence="6 7" id="KW-0472">Membrane</keyword>
<keyword evidence="10" id="KW-1185">Reference proteome</keyword>
<dbReference type="GO" id="GO:0009244">
    <property type="term" value="P:lipopolysaccharide core region biosynthetic process"/>
    <property type="evidence" value="ECO:0007669"/>
    <property type="project" value="TreeGrafter"/>
</dbReference>
<dbReference type="Proteomes" id="UP000515811">
    <property type="component" value="Chromosome"/>
</dbReference>
<dbReference type="PANTHER" id="PTHR30443:SF2">
    <property type="entry name" value="PHOSPHOETHANOLAMINE TRANSFERASE EPTC"/>
    <property type="match status" value="1"/>
</dbReference>
<accession>A0A7G9RN30</accession>
<dbReference type="GO" id="GO:0005886">
    <property type="term" value="C:plasma membrane"/>
    <property type="evidence" value="ECO:0007669"/>
    <property type="project" value="UniProtKB-SubCell"/>
</dbReference>
<feature type="transmembrane region" description="Helical" evidence="7">
    <location>
        <begin position="20"/>
        <end position="36"/>
    </location>
</feature>
<keyword evidence="2" id="KW-1003">Cell membrane</keyword>
<keyword evidence="4 7" id="KW-0812">Transmembrane</keyword>
<proteinExistence type="predicted"/>
<evidence type="ECO:0000259" key="8">
    <source>
        <dbReference type="Pfam" id="PF00884"/>
    </source>
</evidence>
<reference evidence="9 10" key="1">
    <citation type="submission" date="2020-08" db="EMBL/GenBank/DDBJ databases">
        <title>Genome sequence of Diaphorobacter ruginosibacter DSM 27467T.</title>
        <authorList>
            <person name="Hyun D.-W."/>
            <person name="Bae J.-W."/>
        </authorList>
    </citation>
    <scope>NUCLEOTIDE SEQUENCE [LARGE SCALE GENOMIC DNA]</scope>
    <source>
        <strain evidence="9 10">DSM 27467</strain>
    </source>
</reference>
<dbReference type="RefSeq" id="WP_187597270.1">
    <property type="nucleotide sequence ID" value="NZ_CP060714.1"/>
</dbReference>
<dbReference type="InterPro" id="IPR000917">
    <property type="entry name" value="Sulfatase_N"/>
</dbReference>